<proteinExistence type="predicted"/>
<sequence length="66" mass="6641">MREITVNEMENVHGGCCCEIIIGASILIGAVAIGLLSLAAIGITVLTVAAIAVAMHNDACSISSSQ</sequence>
<dbReference type="EMBL" id="JAJKGN010000001">
    <property type="protein sequence ID" value="MDC6408233.1"/>
    <property type="molecule type" value="Genomic_DNA"/>
</dbReference>
<reference evidence="3" key="1">
    <citation type="submission" date="2019-05" db="EMBL/GenBank/DDBJ databases">
        <authorList>
            <person name="Castillo A."/>
            <person name="Giampetruzzi A."/>
            <person name="Landa B."/>
            <person name="Saponari M."/>
            <person name="Almeida R.P.P."/>
            <person name="Moralejo E."/>
            <person name="Marco-Noales E."/>
            <person name="Velasco-Amo M.P."/>
            <person name="Roman-Ecija M."/>
            <person name="Navarro I."/>
            <person name="Monterde A."/>
            <person name="Barbe S."/>
        </authorList>
    </citation>
    <scope>NUCLEOTIDE SEQUENCE</scope>
    <source>
        <strain evidence="3">XYL1981</strain>
    </source>
</reference>
<dbReference type="GeneID" id="93904202"/>
<organism evidence="3 4">
    <name type="scientific">Xylella fastidiosa subsp. multiplex</name>
    <dbReference type="NCBI Taxonomy" id="644357"/>
    <lineage>
        <taxon>Bacteria</taxon>
        <taxon>Pseudomonadati</taxon>
        <taxon>Pseudomonadota</taxon>
        <taxon>Gammaproteobacteria</taxon>
        <taxon>Lysobacterales</taxon>
        <taxon>Lysobacteraceae</taxon>
        <taxon>Xylella</taxon>
    </lineage>
</organism>
<keyword evidence="1" id="KW-1133">Transmembrane helix</keyword>
<gene>
    <name evidence="3" type="ORF">FG476_09365</name>
    <name evidence="2" type="ORF">LOK82_06170</name>
</gene>
<comment type="caution">
    <text evidence="3">The sequence shown here is derived from an EMBL/GenBank/DDBJ whole genome shotgun (WGS) entry which is preliminary data.</text>
</comment>
<reference evidence="2" key="4">
    <citation type="journal article" date="2023" name="Commun. Biol.">
        <title>Suspicions of two bridgehead invasions of Xylella fastidiosa subsp. multiplex in France.</title>
        <authorList>
            <person name="Dupas E."/>
            <person name="Durand K."/>
            <person name="Rieux A."/>
            <person name="Briand M."/>
            <person name="Pruvost O."/>
            <person name="Cunty A."/>
            <person name="Denance N."/>
            <person name="Donnadieu C."/>
            <person name="Legendre B."/>
            <person name="Lopez-Roques C."/>
            <person name="Cesbron S."/>
            <person name="Ravigne V."/>
            <person name="Jacques M.A."/>
        </authorList>
    </citation>
    <scope>NUCLEOTIDE SEQUENCE</scope>
    <source>
        <strain evidence="2">CFBP8070</strain>
    </source>
</reference>
<evidence type="ECO:0000256" key="1">
    <source>
        <dbReference type="SAM" id="Phobius"/>
    </source>
</evidence>
<keyword evidence="1" id="KW-0812">Transmembrane</keyword>
<evidence type="ECO:0000313" key="2">
    <source>
        <dbReference type="EMBL" id="MDC6408233.1"/>
    </source>
</evidence>
<accession>A0A9Q4MJ18</accession>
<evidence type="ECO:0000313" key="4">
    <source>
        <dbReference type="Proteomes" id="UP000474061"/>
    </source>
</evidence>
<dbReference type="AlphaFoldDB" id="A0A9Q4MJ18"/>
<dbReference type="RefSeq" id="WP_004090220.1">
    <property type="nucleotide sequence ID" value="NZ_CP047134.1"/>
</dbReference>
<evidence type="ECO:0000313" key="3">
    <source>
        <dbReference type="EMBL" id="MRU24263.1"/>
    </source>
</evidence>
<protein>
    <submittedName>
        <fullName evidence="3">Uncharacterized protein</fullName>
    </submittedName>
</protein>
<reference evidence="2" key="3">
    <citation type="submission" date="2021-11" db="EMBL/GenBank/DDBJ databases">
        <authorList>
            <person name="Denance N."/>
            <person name="Briand M."/>
            <person name="Dupas E."/>
            <person name="Durand K."/>
            <person name="Legendre B."/>
            <person name="Cunty A."/>
            <person name="Donnadieu C."/>
            <person name="Lopez Roques C."/>
            <person name="Cesbron S."/>
            <person name="Jacques M.A."/>
        </authorList>
    </citation>
    <scope>NUCLEOTIDE SEQUENCE</scope>
    <source>
        <strain evidence="2">CFBP8070</strain>
    </source>
</reference>
<dbReference type="Proteomes" id="UP000474061">
    <property type="component" value="Unassembled WGS sequence"/>
</dbReference>
<reference evidence="3" key="2">
    <citation type="journal article" date="2020" name="Appl. Environ. Microbiol.">
        <title>Multiple intercontinental introductions associated with the emergence of a plant pathogen in Europe.</title>
        <authorList>
            <person name="Landa B.B."/>
            <person name="Castillo A.I."/>
            <person name="Giampetruzzi A."/>
            <person name="Kahn A."/>
            <person name="Roman-Ecija M."/>
            <person name="Velasco-Amo M.P."/>
            <person name="Navas-Cortes J.A."/>
            <person name="Marco-Noales E."/>
            <person name="Barbe S."/>
            <person name="Moralejo E."/>
            <person name="Coletta-Filho H.D."/>
            <person name="Saldarelli P."/>
            <person name="Saponari M."/>
            <person name="Almeida R.P.P."/>
        </authorList>
    </citation>
    <scope>NUCLEOTIDE SEQUENCE</scope>
    <source>
        <strain evidence="3">XYL1981</strain>
    </source>
</reference>
<name>A0A9Q4MJ18_XYLFS</name>
<keyword evidence="1" id="KW-0472">Membrane</keyword>
<dbReference type="Proteomes" id="UP001220702">
    <property type="component" value="Unassembled WGS sequence"/>
</dbReference>
<feature type="transmembrane region" description="Helical" evidence="1">
    <location>
        <begin position="20"/>
        <end position="53"/>
    </location>
</feature>
<dbReference type="EMBL" id="VDCJ01000349">
    <property type="protein sequence ID" value="MRU24263.1"/>
    <property type="molecule type" value="Genomic_DNA"/>
</dbReference>